<protein>
    <submittedName>
        <fullName evidence="3">MerR family transcriptional regulator</fullName>
    </submittedName>
</protein>
<evidence type="ECO:0000313" key="4">
    <source>
        <dbReference type="Proteomes" id="UP001501676"/>
    </source>
</evidence>
<dbReference type="Pfam" id="PF13411">
    <property type="entry name" value="MerR_1"/>
    <property type="match status" value="1"/>
</dbReference>
<proteinExistence type="predicted"/>
<keyword evidence="1" id="KW-0238">DNA-binding</keyword>
<dbReference type="InterPro" id="IPR047057">
    <property type="entry name" value="MerR_fam"/>
</dbReference>
<dbReference type="PANTHER" id="PTHR30204:SF98">
    <property type="entry name" value="HTH-TYPE TRANSCRIPTIONAL REGULATOR ADHR"/>
    <property type="match status" value="1"/>
</dbReference>
<dbReference type="InterPro" id="IPR009061">
    <property type="entry name" value="DNA-bd_dom_put_sf"/>
</dbReference>
<name>A0ABP6T1W5_9ACTN</name>
<dbReference type="PROSITE" id="PS50937">
    <property type="entry name" value="HTH_MERR_2"/>
    <property type="match status" value="1"/>
</dbReference>
<keyword evidence="4" id="KW-1185">Reference proteome</keyword>
<comment type="caution">
    <text evidence="3">The sequence shown here is derived from an EMBL/GenBank/DDBJ whole genome shotgun (WGS) entry which is preliminary data.</text>
</comment>
<dbReference type="EMBL" id="BAAAYN010000026">
    <property type="protein sequence ID" value="GAA3389866.1"/>
    <property type="molecule type" value="Genomic_DNA"/>
</dbReference>
<dbReference type="InterPro" id="IPR000551">
    <property type="entry name" value="MerR-type_HTH_dom"/>
</dbReference>
<gene>
    <name evidence="3" type="ORF">GCM10020369_41660</name>
</gene>
<evidence type="ECO:0000259" key="2">
    <source>
        <dbReference type="PROSITE" id="PS50937"/>
    </source>
</evidence>
<dbReference type="SMART" id="SM00422">
    <property type="entry name" value="HTH_MERR"/>
    <property type="match status" value="1"/>
</dbReference>
<dbReference type="SUPFAM" id="SSF46955">
    <property type="entry name" value="Putative DNA-binding domain"/>
    <property type="match status" value="1"/>
</dbReference>
<accession>A0ABP6T1W5</accession>
<dbReference type="PANTHER" id="PTHR30204">
    <property type="entry name" value="REDOX-CYCLING DRUG-SENSING TRANSCRIPTIONAL ACTIVATOR SOXR"/>
    <property type="match status" value="1"/>
</dbReference>
<organism evidence="3 4">
    <name type="scientific">Cryptosporangium minutisporangium</name>
    <dbReference type="NCBI Taxonomy" id="113569"/>
    <lineage>
        <taxon>Bacteria</taxon>
        <taxon>Bacillati</taxon>
        <taxon>Actinomycetota</taxon>
        <taxon>Actinomycetes</taxon>
        <taxon>Cryptosporangiales</taxon>
        <taxon>Cryptosporangiaceae</taxon>
        <taxon>Cryptosporangium</taxon>
    </lineage>
</organism>
<dbReference type="Gene3D" id="1.10.1660.10">
    <property type="match status" value="1"/>
</dbReference>
<evidence type="ECO:0000256" key="1">
    <source>
        <dbReference type="ARBA" id="ARBA00023125"/>
    </source>
</evidence>
<dbReference type="Proteomes" id="UP001501676">
    <property type="component" value="Unassembled WGS sequence"/>
</dbReference>
<dbReference type="CDD" id="cd01109">
    <property type="entry name" value="HTH_YyaN"/>
    <property type="match status" value="1"/>
</dbReference>
<reference evidence="4" key="1">
    <citation type="journal article" date="2019" name="Int. J. Syst. Evol. Microbiol.">
        <title>The Global Catalogue of Microorganisms (GCM) 10K type strain sequencing project: providing services to taxonomists for standard genome sequencing and annotation.</title>
        <authorList>
            <consortium name="The Broad Institute Genomics Platform"/>
            <consortium name="The Broad Institute Genome Sequencing Center for Infectious Disease"/>
            <person name="Wu L."/>
            <person name="Ma J."/>
        </authorList>
    </citation>
    <scope>NUCLEOTIDE SEQUENCE [LARGE SCALE GENOMIC DNA]</scope>
    <source>
        <strain evidence="4">JCM 9458</strain>
    </source>
</reference>
<evidence type="ECO:0000313" key="3">
    <source>
        <dbReference type="EMBL" id="GAA3389866.1"/>
    </source>
</evidence>
<feature type="domain" description="HTH merR-type" evidence="2">
    <location>
        <begin position="4"/>
        <end position="73"/>
    </location>
</feature>
<sequence>MTPGLTVREAADKTGLTGHTLRYYERVGLIWDVPRDAAGHRRYTAKQVEWLLLLTRLRATGLPIAGMLRYAELVRSGRGEEDRLDLLQNHRIEVAARLAELTADLALIDRKIETYQRRLAAAAPHEEESA</sequence>
<dbReference type="RefSeq" id="WP_345729839.1">
    <property type="nucleotide sequence ID" value="NZ_BAAAYN010000026.1"/>
</dbReference>